<dbReference type="Proteomes" id="UP000095287">
    <property type="component" value="Unplaced"/>
</dbReference>
<protein>
    <submittedName>
        <fullName evidence="4">Calponin-homology (CH) domain-containing protein</fullName>
    </submittedName>
</protein>
<keyword evidence="1" id="KW-0175">Coiled coil</keyword>
<organism evidence="3 4">
    <name type="scientific">Steinernema glaseri</name>
    <dbReference type="NCBI Taxonomy" id="37863"/>
    <lineage>
        <taxon>Eukaryota</taxon>
        <taxon>Metazoa</taxon>
        <taxon>Ecdysozoa</taxon>
        <taxon>Nematoda</taxon>
        <taxon>Chromadorea</taxon>
        <taxon>Rhabditida</taxon>
        <taxon>Tylenchina</taxon>
        <taxon>Panagrolaimomorpha</taxon>
        <taxon>Strongyloidoidea</taxon>
        <taxon>Steinernematidae</taxon>
        <taxon>Steinernema</taxon>
    </lineage>
</organism>
<dbReference type="WBParaSite" id="L893_g17760.t1">
    <property type="protein sequence ID" value="L893_g17760.t1"/>
    <property type="gene ID" value="L893_g17760"/>
</dbReference>
<proteinExistence type="predicted"/>
<feature type="compositionally biased region" description="Basic residues" evidence="2">
    <location>
        <begin position="170"/>
        <end position="183"/>
    </location>
</feature>
<name>A0A1I7YN22_9BILA</name>
<reference evidence="4" key="1">
    <citation type="submission" date="2016-11" db="UniProtKB">
        <authorList>
            <consortium name="WormBaseParasite"/>
        </authorList>
    </citation>
    <scope>IDENTIFICATION</scope>
</reference>
<evidence type="ECO:0000313" key="4">
    <source>
        <dbReference type="WBParaSite" id="L893_g17760.t1"/>
    </source>
</evidence>
<feature type="region of interest" description="Disordered" evidence="2">
    <location>
        <begin position="151"/>
        <end position="183"/>
    </location>
</feature>
<evidence type="ECO:0000313" key="3">
    <source>
        <dbReference type="Proteomes" id="UP000095287"/>
    </source>
</evidence>
<evidence type="ECO:0000256" key="2">
    <source>
        <dbReference type="SAM" id="MobiDB-lite"/>
    </source>
</evidence>
<feature type="coiled-coil region" evidence="1">
    <location>
        <begin position="87"/>
        <end position="146"/>
    </location>
</feature>
<sequence>MGSQESLASYGASSVASSRICTPKIVRKPNINLSIGNSYNQTIKTLQDSLKEKESHLEKVLREREADLMEIARLTGLKCMSPSPMGSNVSEDRVKELEAEVNRLTNELLEKTKELEELTFTLEEERAVTQERMGELQAQISELKKKESIEVDIPEVMTPAETDSEASSHKGSKKQKDKKKRKNSGLFTGLSMVMFRDFTFAKV</sequence>
<evidence type="ECO:0000256" key="1">
    <source>
        <dbReference type="SAM" id="Coils"/>
    </source>
</evidence>
<accession>A0A1I7YN22</accession>
<keyword evidence="3" id="KW-1185">Reference proteome</keyword>
<dbReference type="AlphaFoldDB" id="A0A1I7YN22"/>